<dbReference type="Gene3D" id="2.170.120.20">
    <property type="entry name" value="Ribosomal protein L25, beta domain"/>
    <property type="match status" value="1"/>
</dbReference>
<dbReference type="InterPro" id="IPR029751">
    <property type="entry name" value="Ribosomal_L25_dom"/>
</dbReference>
<evidence type="ECO:0000256" key="2">
    <source>
        <dbReference type="ARBA" id="ARBA00022884"/>
    </source>
</evidence>
<evidence type="ECO:0000256" key="5">
    <source>
        <dbReference type="HAMAP-Rule" id="MF_01334"/>
    </source>
</evidence>
<dbReference type="PANTHER" id="PTHR33284">
    <property type="entry name" value="RIBOSOMAL PROTEIN L25/GLN-TRNA SYNTHETASE, ANTI-CODON-BINDING DOMAIN-CONTAINING PROTEIN"/>
    <property type="match status" value="1"/>
</dbReference>
<reference evidence="9" key="1">
    <citation type="journal article" date="2012" name="Science">
        <title>Fermentation, hydrogen, and sulfur metabolism in multiple uncultivated bacterial phyla.</title>
        <authorList>
            <person name="Wrighton K.C."/>
            <person name="Thomas B.C."/>
            <person name="Sharon I."/>
            <person name="Miller C.S."/>
            <person name="Castelle C.J."/>
            <person name="VerBerkmoes N.C."/>
            <person name="Wilkins M.J."/>
            <person name="Hettich R.L."/>
            <person name="Lipton M.S."/>
            <person name="Williams K.H."/>
            <person name="Long P.E."/>
            <person name="Banfield J.F."/>
        </authorList>
    </citation>
    <scope>NUCLEOTIDE SEQUENCE [LARGE SCALE GENOMIC DNA]</scope>
</reference>
<keyword evidence="2 5" id="KW-0694">RNA-binding</keyword>
<dbReference type="GO" id="GO:0006412">
    <property type="term" value="P:translation"/>
    <property type="evidence" value="ECO:0007669"/>
    <property type="project" value="UniProtKB-UniRule"/>
</dbReference>
<gene>
    <name evidence="5" type="primary">rplY</name>
    <name evidence="5" type="synonym">ctc</name>
    <name evidence="9" type="ORF">ACD_2C00115G0004</name>
</gene>
<evidence type="ECO:0000259" key="7">
    <source>
        <dbReference type="Pfam" id="PF01386"/>
    </source>
</evidence>
<dbReference type="Pfam" id="PF14693">
    <property type="entry name" value="Ribosomal_TL5_C"/>
    <property type="match status" value="1"/>
</dbReference>
<organism evidence="9">
    <name type="scientific">uncultured bacterium</name>
    <name type="common">gcode 4</name>
    <dbReference type="NCBI Taxonomy" id="1234023"/>
    <lineage>
        <taxon>Bacteria</taxon>
        <taxon>environmental samples</taxon>
    </lineage>
</organism>
<feature type="compositionally biased region" description="Low complexity" evidence="6">
    <location>
        <begin position="200"/>
        <end position="209"/>
    </location>
</feature>
<dbReference type="InterPro" id="IPR020056">
    <property type="entry name" value="Rbsml_bL25/Gln-tRNA_synth_N"/>
</dbReference>
<dbReference type="HAMAP" id="MF_01334">
    <property type="entry name" value="Ribosomal_bL25_CTC"/>
    <property type="match status" value="1"/>
</dbReference>
<accession>K2G3D6</accession>
<dbReference type="InterPro" id="IPR001021">
    <property type="entry name" value="Ribosomal_bL25_long"/>
</dbReference>
<comment type="subunit">
    <text evidence="5">Part of the 50S ribosomal subunit; part of the 5S rRNA/L5/L18/L25 subcomplex. Contacts the 5S rRNA. Binds to the 5S rRNA independently of L5 and L18.</text>
</comment>
<evidence type="ECO:0000313" key="9">
    <source>
        <dbReference type="EMBL" id="EKE29713.1"/>
    </source>
</evidence>
<dbReference type="GO" id="GO:0022625">
    <property type="term" value="C:cytosolic large ribosomal subunit"/>
    <property type="evidence" value="ECO:0007669"/>
    <property type="project" value="TreeGrafter"/>
</dbReference>
<dbReference type="InterPro" id="IPR020930">
    <property type="entry name" value="Ribosomal_uL5_bac-type"/>
</dbReference>
<name>K2G3D6_9BACT</name>
<evidence type="ECO:0000256" key="1">
    <source>
        <dbReference type="ARBA" id="ARBA00022730"/>
    </source>
</evidence>
<dbReference type="PANTHER" id="PTHR33284:SF1">
    <property type="entry name" value="RIBOSOMAL PROTEIN L25_GLN-TRNA SYNTHETASE, ANTI-CODON-BINDING DOMAIN-CONTAINING PROTEIN"/>
    <property type="match status" value="1"/>
</dbReference>
<dbReference type="AlphaFoldDB" id="K2G3D6"/>
<keyword evidence="1 5" id="KW-0699">rRNA-binding</keyword>
<dbReference type="InterPro" id="IPR020057">
    <property type="entry name" value="Ribosomal_bL25_b-dom"/>
</dbReference>
<dbReference type="InterPro" id="IPR011035">
    <property type="entry name" value="Ribosomal_bL25/Gln-tRNA_synth"/>
</dbReference>
<dbReference type="GO" id="GO:0008097">
    <property type="term" value="F:5S rRNA binding"/>
    <property type="evidence" value="ECO:0007669"/>
    <property type="project" value="InterPro"/>
</dbReference>
<dbReference type="GO" id="GO:0003735">
    <property type="term" value="F:structural constituent of ribosome"/>
    <property type="evidence" value="ECO:0007669"/>
    <property type="project" value="InterPro"/>
</dbReference>
<comment type="function">
    <text evidence="5">This is one of the proteins that binds to the 5S RNA in the ribosome where it forms part of the central protuberance.</text>
</comment>
<comment type="similarity">
    <text evidence="5">Belongs to the bacterial ribosomal protein bL25 family. CTC subfamily.</text>
</comment>
<evidence type="ECO:0000259" key="8">
    <source>
        <dbReference type="Pfam" id="PF14693"/>
    </source>
</evidence>
<evidence type="ECO:0000256" key="4">
    <source>
        <dbReference type="ARBA" id="ARBA00023274"/>
    </source>
</evidence>
<comment type="caution">
    <text evidence="9">The sequence shown here is derived from an EMBL/GenBank/DDBJ whole genome shotgun (WGS) entry which is preliminary data.</text>
</comment>
<proteinExistence type="inferred from homology"/>
<evidence type="ECO:0000256" key="3">
    <source>
        <dbReference type="ARBA" id="ARBA00022980"/>
    </source>
</evidence>
<sequence>MEKLALNSVKRTGEEKLKDLRANKQIPAVIYGHNYAPVSVALDYSEFLKTYRVAGQTHIIKLSIDGKNQDVIVHEVQYHPVTGDFQHIDFMSVNAKEKLHANIPLKLIGSSPALRDWGMVDQLIDVIEVKCFPADLVDHFEFDISVLTEIGQVAHLSDLKIDSKKLEVHLSPETPIVSILEVKGAAAASEETPAAPAPATPAAEAPAAE</sequence>
<dbReference type="SUPFAM" id="SSF50715">
    <property type="entry name" value="Ribosomal protein L25-like"/>
    <property type="match status" value="1"/>
</dbReference>
<feature type="domain" description="Large ribosomal subunit protein bL25 beta" evidence="8">
    <location>
        <begin position="98"/>
        <end position="181"/>
    </location>
</feature>
<keyword evidence="4 5" id="KW-0687">Ribonucleoprotein</keyword>
<protein>
    <recommendedName>
        <fullName evidence="5">Large ribosomal subunit protein bL25</fullName>
    </recommendedName>
    <alternativeName>
        <fullName evidence="5">General stress protein CTC</fullName>
    </alternativeName>
</protein>
<dbReference type="InterPro" id="IPR037121">
    <property type="entry name" value="Ribosomal_bL25_C"/>
</dbReference>
<feature type="region of interest" description="Disordered" evidence="6">
    <location>
        <begin position="189"/>
        <end position="209"/>
    </location>
</feature>
<dbReference type="Pfam" id="PF01386">
    <property type="entry name" value="Ribosomal_L25p"/>
    <property type="match status" value="1"/>
</dbReference>
<dbReference type="CDD" id="cd00495">
    <property type="entry name" value="Ribosomal_L25_TL5_CTC"/>
    <property type="match status" value="1"/>
</dbReference>
<dbReference type="NCBIfam" id="TIGR00731">
    <property type="entry name" value="bL25_bact_ctc"/>
    <property type="match status" value="1"/>
</dbReference>
<dbReference type="Gene3D" id="2.40.240.10">
    <property type="entry name" value="Ribosomal Protein L25, Chain P"/>
    <property type="match status" value="1"/>
</dbReference>
<dbReference type="EMBL" id="AMFJ01000115">
    <property type="protein sequence ID" value="EKE29713.1"/>
    <property type="molecule type" value="Genomic_DNA"/>
</dbReference>
<feature type="domain" description="Large ribosomal subunit protein bL25 L25" evidence="7">
    <location>
        <begin position="7"/>
        <end position="90"/>
    </location>
</feature>
<keyword evidence="3 5" id="KW-0689">Ribosomal protein</keyword>
<evidence type="ECO:0000256" key="6">
    <source>
        <dbReference type="SAM" id="MobiDB-lite"/>
    </source>
</evidence>